<dbReference type="AlphaFoldDB" id="A0A1B1R2R8"/>
<protein>
    <submittedName>
        <fullName evidence="2">Glycosyltransferase</fullName>
    </submittedName>
</protein>
<keyword evidence="1 2" id="KW-0808">Transferase</keyword>
<accession>A0A1B1R2R8</accession>
<dbReference type="GO" id="GO:0009103">
    <property type="term" value="P:lipopolysaccharide biosynthetic process"/>
    <property type="evidence" value="ECO:0007669"/>
    <property type="project" value="TreeGrafter"/>
</dbReference>
<name>A0A1B1R2R8_9RHOO</name>
<dbReference type="GO" id="GO:0016757">
    <property type="term" value="F:glycosyltransferase activity"/>
    <property type="evidence" value="ECO:0007669"/>
    <property type="project" value="TreeGrafter"/>
</dbReference>
<dbReference type="PANTHER" id="PTHR46401:SF2">
    <property type="entry name" value="GLYCOSYLTRANSFERASE WBBK-RELATED"/>
    <property type="match status" value="1"/>
</dbReference>
<organism evidence="2">
    <name type="scientific">Zoogloea resiniphila</name>
    <dbReference type="NCBI Taxonomy" id="40561"/>
    <lineage>
        <taxon>Bacteria</taxon>
        <taxon>Pseudomonadati</taxon>
        <taxon>Pseudomonadota</taxon>
        <taxon>Betaproteobacteria</taxon>
        <taxon>Rhodocyclales</taxon>
        <taxon>Zoogloeaceae</taxon>
        <taxon>Zoogloea</taxon>
    </lineage>
</organism>
<dbReference type="SUPFAM" id="SSF53756">
    <property type="entry name" value="UDP-Glycosyltransferase/glycogen phosphorylase"/>
    <property type="match status" value="1"/>
</dbReference>
<sequence length="350" mass="39650">MVISSFPNPFPGNPYLSLLYAAMEKQGVSYRRSGHFGQEWLRSHRGEVDLLHFHWLDEYYGDGKGSVSIRRLLVFLTKLLLAKALGYRVLWTMHNLYPHNRKRDFRAWLARFLFIQLVDVILINFPGARDDLAGRFWRRRKLVVLPHGNYDPVYPEIPDRATARKGLGLDADEFVFFLFGGISPYKGAHAAIEAMKSLAGHGKVRLVVKGQCLDRDYAKRLADMARGVPGVDLHLGLDDVTDELVCQWMAAVDCVLAPYDEIYTSGMLYLAATFGKSIIAPRQAIFSDLGESGFVYLYDKAHRDTQLAECMSQVMAASPDPIRRASRAFADAHDWDRLVAQAVVELRRIV</sequence>
<evidence type="ECO:0000313" key="2">
    <source>
        <dbReference type="EMBL" id="ANT95923.1"/>
    </source>
</evidence>
<dbReference type="EMBL" id="KX259245">
    <property type="protein sequence ID" value="ANT95923.1"/>
    <property type="molecule type" value="Genomic_DNA"/>
</dbReference>
<dbReference type="PANTHER" id="PTHR46401">
    <property type="entry name" value="GLYCOSYLTRANSFERASE WBBK-RELATED"/>
    <property type="match status" value="1"/>
</dbReference>
<proteinExistence type="predicted"/>
<reference evidence="2" key="1">
    <citation type="journal article" date="2016" name="Water Res.">
        <title>Comparative genomics analyses on EPS biosynthesis genes required for floc formation of Zoogloea resiniphila and other activated sludge bacteria.</title>
        <authorList>
            <person name="An W."/>
            <person name="Guo F."/>
            <person name="Song Y."/>
            <person name="Gao N."/>
            <person name="Bai S."/>
            <person name="Dai J."/>
            <person name="Wei H."/>
            <person name="Zhang L."/>
            <person name="Yu D."/>
            <person name="Xia M."/>
            <person name="Yu Y."/>
            <person name="Qi M."/>
            <person name="Tian C."/>
            <person name="Chen H."/>
            <person name="Wu Z."/>
            <person name="Zhang T."/>
            <person name="Qiu D."/>
        </authorList>
    </citation>
    <scope>NUCLEOTIDE SEQUENCE</scope>
    <source>
        <strain evidence="2">MMB</strain>
    </source>
</reference>
<dbReference type="Gene3D" id="3.40.50.2000">
    <property type="entry name" value="Glycogen Phosphorylase B"/>
    <property type="match status" value="2"/>
</dbReference>
<evidence type="ECO:0000256" key="1">
    <source>
        <dbReference type="ARBA" id="ARBA00022679"/>
    </source>
</evidence>